<organism evidence="2 3">
    <name type="scientific">Aldrovandia affinis</name>
    <dbReference type="NCBI Taxonomy" id="143900"/>
    <lineage>
        <taxon>Eukaryota</taxon>
        <taxon>Metazoa</taxon>
        <taxon>Chordata</taxon>
        <taxon>Craniata</taxon>
        <taxon>Vertebrata</taxon>
        <taxon>Euteleostomi</taxon>
        <taxon>Actinopterygii</taxon>
        <taxon>Neopterygii</taxon>
        <taxon>Teleostei</taxon>
        <taxon>Notacanthiformes</taxon>
        <taxon>Halosauridae</taxon>
        <taxon>Aldrovandia</taxon>
    </lineage>
</organism>
<evidence type="ECO:0000313" key="3">
    <source>
        <dbReference type="Proteomes" id="UP001221898"/>
    </source>
</evidence>
<evidence type="ECO:0000256" key="1">
    <source>
        <dbReference type="SAM" id="MobiDB-lite"/>
    </source>
</evidence>
<dbReference type="AlphaFoldDB" id="A0AAD7SMN0"/>
<dbReference type="InterPro" id="IPR020133">
    <property type="entry name" value="DEPP"/>
</dbReference>
<feature type="region of interest" description="Disordered" evidence="1">
    <location>
        <begin position="232"/>
        <end position="286"/>
    </location>
</feature>
<evidence type="ECO:0000313" key="2">
    <source>
        <dbReference type="EMBL" id="KAJ8405497.1"/>
    </source>
</evidence>
<dbReference type="PANTHER" id="PTHR15426:SF6">
    <property type="entry name" value="PROTEIN DEPP1"/>
    <property type="match status" value="1"/>
</dbReference>
<dbReference type="EMBL" id="JAINUG010000048">
    <property type="protein sequence ID" value="KAJ8405497.1"/>
    <property type="molecule type" value="Genomic_DNA"/>
</dbReference>
<dbReference type="GO" id="GO:0010506">
    <property type="term" value="P:regulation of autophagy"/>
    <property type="evidence" value="ECO:0007669"/>
    <property type="project" value="TreeGrafter"/>
</dbReference>
<dbReference type="GO" id="GO:0005739">
    <property type="term" value="C:mitochondrion"/>
    <property type="evidence" value="ECO:0007669"/>
    <property type="project" value="TreeGrafter"/>
</dbReference>
<dbReference type="PANTHER" id="PTHR15426">
    <property type="entry name" value="PROTEIN DEPP1"/>
    <property type="match status" value="1"/>
</dbReference>
<gene>
    <name evidence="2" type="ORF">AAFF_G00319700</name>
</gene>
<name>A0AAD7SMN0_9TELE</name>
<dbReference type="Proteomes" id="UP001221898">
    <property type="component" value="Unassembled WGS sequence"/>
</dbReference>
<protein>
    <submittedName>
        <fullName evidence="2">Uncharacterized protein</fullName>
    </submittedName>
</protein>
<accession>A0AAD7SMN0</accession>
<feature type="region of interest" description="Disordered" evidence="1">
    <location>
        <begin position="177"/>
        <end position="211"/>
    </location>
</feature>
<proteinExistence type="predicted"/>
<keyword evidence="3" id="KW-1185">Reference proteome</keyword>
<feature type="compositionally biased region" description="Pro residues" evidence="1">
    <location>
        <begin position="237"/>
        <end position="248"/>
    </location>
</feature>
<sequence length="325" mass="36445">MMRRFYIERRGYPLVEDNADFISDMRPRSRLLAKRRLPTIREGYEELLQDMNQANSYHAPHHTRQDALSSEDYLRSICQLAQPTFPLQEPDRDILTLGPLEALKPSLRLARLSAPTRPSTPTVCSHLEEQMRDKVGLRNFSDITVPDAVRQNHGRDGCHSAPDPLEYLYGHLGTPASSTCLSRDTKGRLSEGGVSREVGDRLGSHSLPRANSFPLLCSPRQAYRKSSCPEIILEDMPPSPAPSPPRPCPPKEKKSSTTRLPNQRPQEGMGSHATTGERENCGGSTDKHSIISNWIADCRSAGMTPKERVMYMLYGKDSTRKDVLL</sequence>
<comment type="caution">
    <text evidence="2">The sequence shown here is derived from an EMBL/GenBank/DDBJ whole genome shotgun (WGS) entry which is preliminary data.</text>
</comment>
<feature type="compositionally biased region" description="Basic and acidic residues" evidence="1">
    <location>
        <begin position="275"/>
        <end position="286"/>
    </location>
</feature>
<reference evidence="2" key="1">
    <citation type="journal article" date="2023" name="Science">
        <title>Genome structures resolve the early diversification of teleost fishes.</title>
        <authorList>
            <person name="Parey E."/>
            <person name="Louis A."/>
            <person name="Montfort J."/>
            <person name="Bouchez O."/>
            <person name="Roques C."/>
            <person name="Iampietro C."/>
            <person name="Lluch J."/>
            <person name="Castinel A."/>
            <person name="Donnadieu C."/>
            <person name="Desvignes T."/>
            <person name="Floi Bucao C."/>
            <person name="Jouanno E."/>
            <person name="Wen M."/>
            <person name="Mejri S."/>
            <person name="Dirks R."/>
            <person name="Jansen H."/>
            <person name="Henkel C."/>
            <person name="Chen W.J."/>
            <person name="Zahm M."/>
            <person name="Cabau C."/>
            <person name="Klopp C."/>
            <person name="Thompson A.W."/>
            <person name="Robinson-Rechavi M."/>
            <person name="Braasch I."/>
            <person name="Lecointre G."/>
            <person name="Bobe J."/>
            <person name="Postlethwait J.H."/>
            <person name="Berthelot C."/>
            <person name="Roest Crollius H."/>
            <person name="Guiguen Y."/>
        </authorList>
    </citation>
    <scope>NUCLEOTIDE SEQUENCE</scope>
    <source>
        <strain evidence="2">NC1722</strain>
    </source>
</reference>